<organism evidence="1 2">
    <name type="scientific">Gossypium australe</name>
    <dbReference type="NCBI Taxonomy" id="47621"/>
    <lineage>
        <taxon>Eukaryota</taxon>
        <taxon>Viridiplantae</taxon>
        <taxon>Streptophyta</taxon>
        <taxon>Embryophyta</taxon>
        <taxon>Tracheophyta</taxon>
        <taxon>Spermatophyta</taxon>
        <taxon>Magnoliopsida</taxon>
        <taxon>eudicotyledons</taxon>
        <taxon>Gunneridae</taxon>
        <taxon>Pentapetalae</taxon>
        <taxon>rosids</taxon>
        <taxon>malvids</taxon>
        <taxon>Malvales</taxon>
        <taxon>Malvaceae</taxon>
        <taxon>Malvoideae</taxon>
        <taxon>Gossypium</taxon>
    </lineage>
</organism>
<keyword evidence="2" id="KW-1185">Reference proteome</keyword>
<comment type="caution">
    <text evidence="1">The sequence shown here is derived from an EMBL/GenBank/DDBJ whole genome shotgun (WGS) entry which is preliminary data.</text>
</comment>
<dbReference type="AlphaFoldDB" id="A0A5B6VMH4"/>
<sequence>MTEAELVVHQVEHTPTVEEDHQEPADDAMSLAMLRVLQCVVGTQDRLGTELSYLGALLNDPHHSRILAIIRSTQVERLTWEYFLDAFQNKYVHTWYVEARRLEFTEFK</sequence>
<dbReference type="EMBL" id="SMMG02000006">
    <property type="protein sequence ID" value="KAA3470469.1"/>
    <property type="molecule type" value="Genomic_DNA"/>
</dbReference>
<reference evidence="2" key="1">
    <citation type="journal article" date="2019" name="Plant Biotechnol. J.">
        <title>Genome sequencing of the Australian wild diploid species Gossypium australe highlights disease resistance and delayed gland morphogenesis.</title>
        <authorList>
            <person name="Cai Y."/>
            <person name="Cai X."/>
            <person name="Wang Q."/>
            <person name="Wang P."/>
            <person name="Zhang Y."/>
            <person name="Cai C."/>
            <person name="Xu Y."/>
            <person name="Wang K."/>
            <person name="Zhou Z."/>
            <person name="Wang C."/>
            <person name="Geng S."/>
            <person name="Li B."/>
            <person name="Dong Q."/>
            <person name="Hou Y."/>
            <person name="Wang H."/>
            <person name="Ai P."/>
            <person name="Liu Z."/>
            <person name="Yi F."/>
            <person name="Sun M."/>
            <person name="An G."/>
            <person name="Cheng J."/>
            <person name="Zhang Y."/>
            <person name="Shi Q."/>
            <person name="Xie Y."/>
            <person name="Shi X."/>
            <person name="Chang Y."/>
            <person name="Huang F."/>
            <person name="Chen Y."/>
            <person name="Hong S."/>
            <person name="Mi L."/>
            <person name="Sun Q."/>
            <person name="Zhang L."/>
            <person name="Zhou B."/>
            <person name="Peng R."/>
            <person name="Zhang X."/>
            <person name="Liu F."/>
        </authorList>
    </citation>
    <scope>NUCLEOTIDE SEQUENCE [LARGE SCALE GENOMIC DNA]</scope>
    <source>
        <strain evidence="2">cv. PA1801</strain>
    </source>
</reference>
<dbReference type="Proteomes" id="UP000325315">
    <property type="component" value="Unassembled WGS sequence"/>
</dbReference>
<protein>
    <submittedName>
        <fullName evidence="1">Uncharacterized protein</fullName>
    </submittedName>
</protein>
<accession>A0A5B6VMH4</accession>
<name>A0A5B6VMH4_9ROSI</name>
<evidence type="ECO:0000313" key="2">
    <source>
        <dbReference type="Proteomes" id="UP000325315"/>
    </source>
</evidence>
<evidence type="ECO:0000313" key="1">
    <source>
        <dbReference type="EMBL" id="KAA3470469.1"/>
    </source>
</evidence>
<proteinExistence type="predicted"/>
<gene>
    <name evidence="1" type="ORF">EPI10_016178</name>
</gene>